<dbReference type="InterPro" id="IPR016181">
    <property type="entry name" value="Acyl_CoA_acyltransferase"/>
</dbReference>
<evidence type="ECO:0000256" key="2">
    <source>
        <dbReference type="ARBA" id="ARBA00023315"/>
    </source>
</evidence>
<dbReference type="Gene3D" id="3.40.630.30">
    <property type="match status" value="1"/>
</dbReference>
<dbReference type="InterPro" id="IPR000182">
    <property type="entry name" value="GNAT_dom"/>
</dbReference>
<evidence type="ECO:0000313" key="4">
    <source>
        <dbReference type="EMBL" id="GLC24641.1"/>
    </source>
</evidence>
<dbReference type="RefSeq" id="WP_284349087.1">
    <property type="nucleotide sequence ID" value="NZ_BRXS01000002.1"/>
</dbReference>
<dbReference type="Pfam" id="PF13673">
    <property type="entry name" value="Acetyltransf_10"/>
    <property type="match status" value="1"/>
</dbReference>
<keyword evidence="2" id="KW-0012">Acyltransferase</keyword>
<keyword evidence="1" id="KW-0808">Transferase</keyword>
<dbReference type="CDD" id="cd04301">
    <property type="entry name" value="NAT_SF"/>
    <property type="match status" value="1"/>
</dbReference>
<dbReference type="Proteomes" id="UP001161325">
    <property type="component" value="Unassembled WGS sequence"/>
</dbReference>
<dbReference type="PANTHER" id="PTHR43626:SF4">
    <property type="entry name" value="GCN5-RELATED N-ACETYLTRANSFERASE 2, CHLOROPLASTIC"/>
    <property type="match status" value="1"/>
</dbReference>
<protein>
    <submittedName>
        <fullName evidence="4">N-acetyltransferase</fullName>
    </submittedName>
</protein>
<evidence type="ECO:0000256" key="1">
    <source>
        <dbReference type="ARBA" id="ARBA00022679"/>
    </source>
</evidence>
<evidence type="ECO:0000313" key="5">
    <source>
        <dbReference type="Proteomes" id="UP001161325"/>
    </source>
</evidence>
<evidence type="ECO:0000259" key="3">
    <source>
        <dbReference type="PROSITE" id="PS51186"/>
    </source>
</evidence>
<reference evidence="4" key="1">
    <citation type="submission" date="2022-08" db="EMBL/GenBank/DDBJ databases">
        <title>Draft genome sequencing of Roseisolibacter agri AW1220.</title>
        <authorList>
            <person name="Tobiishi Y."/>
            <person name="Tonouchi A."/>
        </authorList>
    </citation>
    <scope>NUCLEOTIDE SEQUENCE</scope>
    <source>
        <strain evidence="4">AW1220</strain>
    </source>
</reference>
<gene>
    <name evidence="4" type="ORF">rosag_11540</name>
</gene>
<accession>A0AA37V5W9</accession>
<dbReference type="EMBL" id="BRXS01000002">
    <property type="protein sequence ID" value="GLC24641.1"/>
    <property type="molecule type" value="Genomic_DNA"/>
</dbReference>
<dbReference type="AlphaFoldDB" id="A0AA37V5W9"/>
<name>A0AA37V5W9_9BACT</name>
<sequence length="137" mass="14684">MIEIRANDSAFTADAFLALVQRVWPRDYDTAAVAAALTRTMNIGAWDGDRLVGAVRVLSDGYLFACVSEILVEPTYQGQGLGRRLMDAALAQAPRGKLFLGAQPQAVGFFERLGYARGPVGFVAARLDAHGAPERAS</sequence>
<keyword evidence="5" id="KW-1185">Reference proteome</keyword>
<dbReference type="PROSITE" id="PS51186">
    <property type="entry name" value="GNAT"/>
    <property type="match status" value="1"/>
</dbReference>
<dbReference type="InterPro" id="IPR045039">
    <property type="entry name" value="NSI-like"/>
</dbReference>
<dbReference type="GO" id="GO:0005737">
    <property type="term" value="C:cytoplasm"/>
    <property type="evidence" value="ECO:0007669"/>
    <property type="project" value="TreeGrafter"/>
</dbReference>
<dbReference type="GO" id="GO:0008080">
    <property type="term" value="F:N-acetyltransferase activity"/>
    <property type="evidence" value="ECO:0007669"/>
    <property type="project" value="InterPro"/>
</dbReference>
<comment type="caution">
    <text evidence="4">The sequence shown here is derived from an EMBL/GenBank/DDBJ whole genome shotgun (WGS) entry which is preliminary data.</text>
</comment>
<proteinExistence type="predicted"/>
<dbReference type="PANTHER" id="PTHR43626">
    <property type="entry name" value="ACYL-COA N-ACYLTRANSFERASE"/>
    <property type="match status" value="1"/>
</dbReference>
<dbReference type="SUPFAM" id="SSF55729">
    <property type="entry name" value="Acyl-CoA N-acyltransferases (Nat)"/>
    <property type="match status" value="1"/>
</dbReference>
<organism evidence="4 5">
    <name type="scientific">Roseisolibacter agri</name>
    <dbReference type="NCBI Taxonomy" id="2014610"/>
    <lineage>
        <taxon>Bacteria</taxon>
        <taxon>Pseudomonadati</taxon>
        <taxon>Gemmatimonadota</taxon>
        <taxon>Gemmatimonadia</taxon>
        <taxon>Gemmatimonadales</taxon>
        <taxon>Gemmatimonadaceae</taxon>
        <taxon>Roseisolibacter</taxon>
    </lineage>
</organism>
<feature type="domain" description="N-acetyltransferase" evidence="3">
    <location>
        <begin position="2"/>
        <end position="133"/>
    </location>
</feature>